<dbReference type="EMBL" id="KQ435154">
    <property type="protein sequence ID" value="KZC14915.1"/>
    <property type="molecule type" value="Genomic_DNA"/>
</dbReference>
<dbReference type="SUPFAM" id="SSF48452">
    <property type="entry name" value="TPR-like"/>
    <property type="match status" value="2"/>
</dbReference>
<evidence type="ECO:0000313" key="4">
    <source>
        <dbReference type="EMBL" id="KZC14915.1"/>
    </source>
</evidence>
<accession>A0A154PSL5</accession>
<keyword evidence="4" id="KW-0808">Transferase</keyword>
<name>A0A154PSL5_DUFNO</name>
<dbReference type="GO" id="GO:0031416">
    <property type="term" value="C:NatB complex"/>
    <property type="evidence" value="ECO:0007669"/>
    <property type="project" value="TreeGrafter"/>
</dbReference>
<reference evidence="4 5" key="1">
    <citation type="submission" date="2015-07" db="EMBL/GenBank/DDBJ databases">
        <title>The genome of Dufourea novaeangliae.</title>
        <authorList>
            <person name="Pan H."/>
            <person name="Kapheim K."/>
        </authorList>
    </citation>
    <scope>NUCLEOTIDE SEQUENCE [LARGE SCALE GENOMIC DNA]</scope>
    <source>
        <strain evidence="4">0120121106</strain>
        <tissue evidence="4">Whole body</tissue>
    </source>
</reference>
<evidence type="ECO:0000256" key="2">
    <source>
        <dbReference type="ARBA" id="ARBA00022803"/>
    </source>
</evidence>
<evidence type="ECO:0000256" key="1">
    <source>
        <dbReference type="ARBA" id="ARBA00006298"/>
    </source>
</evidence>
<gene>
    <name evidence="4" type="ORF">WN55_07876</name>
</gene>
<protein>
    <recommendedName>
        <fullName evidence="3">N-terminal acetyltransferase B complex subunit MDM20 homolog</fullName>
    </recommendedName>
</protein>
<dbReference type="OrthoDB" id="1874341at2759"/>
<dbReference type="InterPro" id="IPR019183">
    <property type="entry name" value="NAA25_NatB_aux_su"/>
</dbReference>
<dbReference type="PANTHER" id="PTHR22767:SF3">
    <property type="entry name" value="N-ALPHA-ACETYLTRANSFERASE 25, NATB AUXILIARY SUBUNIT"/>
    <property type="match status" value="1"/>
</dbReference>
<dbReference type="PANTHER" id="PTHR22767">
    <property type="entry name" value="N-TERMINAL ACETYLTRANSFERASE-RELATED"/>
    <property type="match status" value="1"/>
</dbReference>
<dbReference type="AlphaFoldDB" id="A0A154PSL5"/>
<dbReference type="STRING" id="178035.A0A154PSL5"/>
<sequence length="1082" mass="122259">MASKAHVESIVNERRLRPIYGNITILDWLDNGNNKKALQEADKVLKKHPSNQCARMLKALALLRLGKEDECQVIMDKVRSEVPCEDCTLQVMSICYREIHQPNKISEVYEAAAKADPKNEELLTHLFMSYVRVGDYKKQQQTALALYKLKPKNPYYFWAVMSLVMQAICADEKLAKGVILPLAERMVLKLIDEGKMEAEQEVQLYLMILELQGKSEEMLNVLSGPLASHLSPVPQRKAALLLKLDRFPEAANACKELISENMDNWAYYQDYLFAALKFQKPEECLAFFDKIITTSEKKVRAPYLAKFELFKRTKNDGVIENTTDPVDLMYQYFSQFGEKDCVVGDLRLYLNLLTPADKLELLQKIEKDVGVKPEEFPITLQQMQKHIHLQQVRRICGMHHSPNVGTNEQKQLVERLCELYEKGNELCPIQERLPTDFCPADSYILLASDLLHELWCDTDEASYLYRAMSILERGLLSSPANFYIKIILVRIYLEAGLVGAADNIFTSLDVKHIQLDSLGHLHAPLLAPLGHLSLASTTLDHSNRFFIANCKDSADHLTFAYKYGSFVKIQEFVELRERLENSFHFVMTTVDKMLLELSWCDSPTSLFSTINNMHIQPDEDSVRLNSLRDNRDLLVVCGWEPLTEDEIDPRMQEETRVCMLRLLAARNLMLKILATCAMSDSSSLLCRLSIELKQLDNEQIPLALQKFESEGKRNRPCKILVPMDAVERLREAHYSEQLKTIARLAESLSQSRYPDFECVQMLRASPCLQTIDMPEKGIPVSFKHFLLRASTCSESLAIISAICTICATQLQPQTSHKKNKKKYSKEIESDPLNDNCHSWKDIAMLLIERIHNLDLMLTELEKYQLNTGLNKDEDDIRAMIIKYGQASLRQSCRSLKSRAQITLKLLNSLKSSTSYAEVLQRAKSGVRLADVGIADLRYRKGQTGASILEVPGPEVAARADALARRLEDVFRGTDVRVSRPVKTAEVLLTGLDESVTAEAVAEAVAAAGGCTAARIRVGVVIRNRSGLGGVWAKCPVAVAKRLAAAGRLLVGWSSARVEVLAVRPLRCFRCLEEGHVTSRLSV</sequence>
<evidence type="ECO:0000256" key="3">
    <source>
        <dbReference type="ARBA" id="ARBA00029872"/>
    </source>
</evidence>
<dbReference type="Proteomes" id="UP000076502">
    <property type="component" value="Unassembled WGS sequence"/>
</dbReference>
<organism evidence="4 5">
    <name type="scientific">Dufourea novaeangliae</name>
    <name type="common">Sweat bee</name>
    <dbReference type="NCBI Taxonomy" id="178035"/>
    <lineage>
        <taxon>Eukaryota</taxon>
        <taxon>Metazoa</taxon>
        <taxon>Ecdysozoa</taxon>
        <taxon>Arthropoda</taxon>
        <taxon>Hexapoda</taxon>
        <taxon>Insecta</taxon>
        <taxon>Pterygota</taxon>
        <taxon>Neoptera</taxon>
        <taxon>Endopterygota</taxon>
        <taxon>Hymenoptera</taxon>
        <taxon>Apocrita</taxon>
        <taxon>Aculeata</taxon>
        <taxon>Apoidea</taxon>
        <taxon>Anthophila</taxon>
        <taxon>Halictidae</taxon>
        <taxon>Rophitinae</taxon>
        <taxon>Dufourea</taxon>
    </lineage>
</organism>
<dbReference type="Pfam" id="PF09797">
    <property type="entry name" value="NatB_MDM20"/>
    <property type="match status" value="1"/>
</dbReference>
<dbReference type="Gene3D" id="1.25.40.1040">
    <property type="match status" value="1"/>
</dbReference>
<proteinExistence type="inferred from homology"/>
<dbReference type="InterPro" id="IPR011990">
    <property type="entry name" value="TPR-like_helical_dom_sf"/>
</dbReference>
<evidence type="ECO:0000313" key="5">
    <source>
        <dbReference type="Proteomes" id="UP000076502"/>
    </source>
</evidence>
<keyword evidence="2" id="KW-0802">TPR repeat</keyword>
<dbReference type="GO" id="GO:0016740">
    <property type="term" value="F:transferase activity"/>
    <property type="evidence" value="ECO:0007669"/>
    <property type="project" value="UniProtKB-KW"/>
</dbReference>
<keyword evidence="5" id="KW-1185">Reference proteome</keyword>
<comment type="similarity">
    <text evidence="1">Belongs to the MDM20/NAA25 family.</text>
</comment>